<organism evidence="2 3">
    <name type="scientific">Methyloradius palustris</name>
    <dbReference type="NCBI Taxonomy" id="2778876"/>
    <lineage>
        <taxon>Bacteria</taxon>
        <taxon>Pseudomonadati</taxon>
        <taxon>Pseudomonadota</taxon>
        <taxon>Betaproteobacteria</taxon>
        <taxon>Nitrosomonadales</taxon>
        <taxon>Methylophilaceae</taxon>
        <taxon>Methyloradius</taxon>
    </lineage>
</organism>
<dbReference type="AlphaFoldDB" id="A0A8D5G5Z6"/>
<dbReference type="Proteomes" id="UP000826722">
    <property type="component" value="Chromosome"/>
</dbReference>
<dbReference type="RefSeq" id="WP_221764505.1">
    <property type="nucleotide sequence ID" value="NZ_AP024110.1"/>
</dbReference>
<evidence type="ECO:0000313" key="3">
    <source>
        <dbReference type="Proteomes" id="UP000826722"/>
    </source>
</evidence>
<evidence type="ECO:0000313" key="2">
    <source>
        <dbReference type="EMBL" id="BCM23931.1"/>
    </source>
</evidence>
<protein>
    <submittedName>
        <fullName evidence="2">Uncharacterized protein</fullName>
    </submittedName>
</protein>
<dbReference type="KEGG" id="mpau:ZMTM_01900"/>
<proteinExistence type="predicted"/>
<evidence type="ECO:0000256" key="1">
    <source>
        <dbReference type="SAM" id="SignalP"/>
    </source>
</evidence>
<feature type="signal peptide" evidence="1">
    <location>
        <begin position="1"/>
        <end position="28"/>
    </location>
</feature>
<name>A0A8D5G5Z6_9PROT</name>
<accession>A0A8D5G5Z6</accession>
<sequence length="310" mass="34501">MAFLANTKVKLASLLAALLIFSTPFAYAGEGVFGWVYTLDIQPKGKWEFEQKVDRSVGQASGSYALDQFRSEIEYGLTDDIQIAAYVNMFNVHANRNYINPDFCPNVNPCTAGFGVPGSYNDTAQGYNSFGGVDGYSGEIIWRITNPLTSPVGVGIYFEPTIGKLQDSIEARLMLQSNFLDDKLILAGNLSFEAEKEHYTPGEDEIIRQSHTDILYGASYRFAPNWSGGLEGRLHNDFYGYHLDEHIQFANFIGPNVHYAAKDFWVTAAWRYQIHGVCMGAGTGDCNSVYDKVSDDHGRNQFIVRVGVPF</sequence>
<reference evidence="2" key="1">
    <citation type="journal article" date="2021" name="Arch. Microbiol.">
        <title>Methyloradius palustris gen. nov., sp. nov., a methanol-oxidizing bacterium isolated from snow.</title>
        <authorList>
            <person name="Miyadera T."/>
            <person name="Kojima H."/>
            <person name="Fukui M."/>
        </authorList>
    </citation>
    <scope>NUCLEOTIDE SEQUENCE</scope>
    <source>
        <strain evidence="2">Zm11</strain>
    </source>
</reference>
<keyword evidence="1" id="KW-0732">Signal</keyword>
<feature type="chain" id="PRO_5034254658" evidence="1">
    <location>
        <begin position="29"/>
        <end position="310"/>
    </location>
</feature>
<dbReference type="Pfam" id="PF20367">
    <property type="entry name" value="DUF6662"/>
    <property type="match status" value="1"/>
</dbReference>
<dbReference type="EMBL" id="AP024110">
    <property type="protein sequence ID" value="BCM23931.1"/>
    <property type="molecule type" value="Genomic_DNA"/>
</dbReference>
<dbReference type="InterPro" id="IPR046603">
    <property type="entry name" value="DUF6662"/>
</dbReference>
<gene>
    <name evidence="2" type="ORF">ZMTM_01900</name>
</gene>
<keyword evidence="3" id="KW-1185">Reference proteome</keyword>